<gene>
    <name evidence="2" type="ORF">WN50_04105</name>
</gene>
<dbReference type="InterPro" id="IPR029052">
    <property type="entry name" value="Metallo-depent_PP-like"/>
</dbReference>
<feature type="domain" description="Serine/threonine specific protein phosphatases" evidence="1">
    <location>
        <begin position="70"/>
        <end position="75"/>
    </location>
</feature>
<dbReference type="EMBL" id="LATL02000181">
    <property type="protein sequence ID" value="KKD39322.1"/>
    <property type="molecule type" value="Genomic_DNA"/>
</dbReference>
<proteinExistence type="predicted"/>
<dbReference type="Proteomes" id="UP000033607">
    <property type="component" value="Unassembled WGS sequence"/>
</dbReference>
<comment type="caution">
    <text evidence="2">The sequence shown here is derived from an EMBL/GenBank/DDBJ whole genome shotgun (WGS) entry which is preliminary data.</text>
</comment>
<dbReference type="InterPro" id="IPR004843">
    <property type="entry name" value="Calcineurin-like_PHP"/>
</dbReference>
<evidence type="ECO:0000259" key="1">
    <source>
        <dbReference type="PROSITE" id="PS00125"/>
    </source>
</evidence>
<dbReference type="Pfam" id="PF00149">
    <property type="entry name" value="Metallophos"/>
    <property type="match status" value="1"/>
</dbReference>
<dbReference type="GO" id="GO:0005737">
    <property type="term" value="C:cytoplasm"/>
    <property type="evidence" value="ECO:0007669"/>
    <property type="project" value="TreeGrafter"/>
</dbReference>
<dbReference type="GO" id="GO:0016791">
    <property type="term" value="F:phosphatase activity"/>
    <property type="evidence" value="ECO:0007669"/>
    <property type="project" value="TreeGrafter"/>
</dbReference>
<accession>A0A0F5YKY0</accession>
<dbReference type="PANTHER" id="PTHR42850">
    <property type="entry name" value="METALLOPHOSPHOESTERASE"/>
    <property type="match status" value="1"/>
</dbReference>
<sequence length="244" mass="28024">MSRIHKPKRTLVIGDIHGCLSAFDTLLATVNPQQCDQIVTLGDYIDRGPNSKAIINRLIELHRRGQLVALRGNHELMMLRAREGDRYELYHWLTAGGESTLASYSQTATTKGLASIPDEHWNFLENICVNWWETTSHFFVHANVYPNLPLNQQPERMLFWQKFTNPPPHCSGKTMVCGHTSQKSGQPISIGHAICIDTWVYGRGWLTCLDVVSGRIWQANQTGQLQMAWIDDYYQKYSKRYYRA</sequence>
<dbReference type="CDD" id="cd00144">
    <property type="entry name" value="MPP_PPP_family"/>
    <property type="match status" value="1"/>
</dbReference>
<dbReference type="OrthoDB" id="384253at2"/>
<dbReference type="PANTHER" id="PTHR42850:SF4">
    <property type="entry name" value="ZINC-DEPENDENT ENDOPOLYPHOSPHATASE"/>
    <property type="match status" value="1"/>
</dbReference>
<dbReference type="AlphaFoldDB" id="A0A0F5YKY0"/>
<dbReference type="InterPro" id="IPR050126">
    <property type="entry name" value="Ap4A_hydrolase"/>
</dbReference>
<evidence type="ECO:0000313" key="2">
    <source>
        <dbReference type="EMBL" id="KKD39322.1"/>
    </source>
</evidence>
<reference evidence="2 3" key="1">
    <citation type="submission" date="2015-06" db="EMBL/GenBank/DDBJ databases">
        <title>Draft genome assembly of filamentous brackish cyanobacterium Limnoraphis robusta strain CS-951.</title>
        <authorList>
            <person name="Willis A."/>
            <person name="Parks M."/>
            <person name="Burford M.A."/>
        </authorList>
    </citation>
    <scope>NUCLEOTIDE SEQUENCE [LARGE SCALE GENOMIC DNA]</scope>
    <source>
        <strain evidence="2 3">CS-951</strain>
    </source>
</reference>
<protein>
    <submittedName>
        <fullName evidence="2">Serine/threonine protein phosphatase</fullName>
    </submittedName>
</protein>
<dbReference type="GO" id="GO:0110154">
    <property type="term" value="P:RNA decapping"/>
    <property type="evidence" value="ECO:0007669"/>
    <property type="project" value="TreeGrafter"/>
</dbReference>
<dbReference type="PATRIC" id="fig|1637645.4.peg.3615"/>
<evidence type="ECO:0000313" key="3">
    <source>
        <dbReference type="Proteomes" id="UP000033607"/>
    </source>
</evidence>
<dbReference type="InterPro" id="IPR006186">
    <property type="entry name" value="Ser/Thr-sp_prot-phosphatase"/>
</dbReference>
<name>A0A0F5YKY0_9CYAN</name>
<dbReference type="GO" id="GO:0008803">
    <property type="term" value="F:bis(5'-nucleosyl)-tetraphosphatase (symmetrical) activity"/>
    <property type="evidence" value="ECO:0007669"/>
    <property type="project" value="TreeGrafter"/>
</dbReference>
<dbReference type="Gene3D" id="3.60.21.10">
    <property type="match status" value="1"/>
</dbReference>
<organism evidence="2 3">
    <name type="scientific">Limnoraphis robusta CS-951</name>
    <dbReference type="NCBI Taxonomy" id="1637645"/>
    <lineage>
        <taxon>Bacteria</taxon>
        <taxon>Bacillati</taxon>
        <taxon>Cyanobacteriota</taxon>
        <taxon>Cyanophyceae</taxon>
        <taxon>Oscillatoriophycideae</taxon>
        <taxon>Oscillatoriales</taxon>
        <taxon>Sirenicapillariaceae</taxon>
        <taxon>Limnoraphis</taxon>
    </lineage>
</organism>
<dbReference type="PROSITE" id="PS00125">
    <property type="entry name" value="SER_THR_PHOSPHATASE"/>
    <property type="match status" value="1"/>
</dbReference>
<dbReference type="RefSeq" id="WP_046277230.1">
    <property type="nucleotide sequence ID" value="NZ_LATL02000181.1"/>
</dbReference>
<dbReference type="SUPFAM" id="SSF56300">
    <property type="entry name" value="Metallo-dependent phosphatases"/>
    <property type="match status" value="1"/>
</dbReference>